<evidence type="ECO:0000313" key="1">
    <source>
        <dbReference type="EMBL" id="EJW96357.1"/>
    </source>
</evidence>
<dbReference type="PANTHER" id="PTHR30489">
    <property type="entry name" value="LIPOPROTEIN-RELEASING SYSTEM TRANSMEMBRANE PROTEIN LOLE"/>
    <property type="match status" value="1"/>
</dbReference>
<proteinExistence type="predicted"/>
<feature type="non-terminal residue" evidence="1">
    <location>
        <position position="206"/>
    </location>
</feature>
<sequence>MAMICVLSVFNGFSGLVNDKLSQIDPEIKITAANSNYITNADSVITATKQCGNILYATLSIESRALATYNGLQIPITVKGVTPDFAEMTNISELVKEDGQYILSKGNQYFSVISVGVAISLNAHPGYFNTFEIYTPKRKGAVNPANPATAFRSKSTYISGVFEVQQQDYDAEHVIIDIDLARELFDYEKCEATSIDIQTTPDTNIE</sequence>
<reference evidence="1" key="1">
    <citation type="journal article" date="2012" name="PLoS ONE">
        <title>Gene sets for utilization of primary and secondary nutrition supplies in the distal gut of endangered iberian lynx.</title>
        <authorList>
            <person name="Alcaide M."/>
            <person name="Messina E."/>
            <person name="Richter M."/>
            <person name="Bargiela R."/>
            <person name="Peplies J."/>
            <person name="Huws S.A."/>
            <person name="Newbold C.J."/>
            <person name="Golyshin P.N."/>
            <person name="Simon M.A."/>
            <person name="Lopez G."/>
            <person name="Yakimov M.M."/>
            <person name="Ferrer M."/>
        </authorList>
    </citation>
    <scope>NUCLEOTIDE SEQUENCE</scope>
</reference>
<dbReference type="PANTHER" id="PTHR30489:SF0">
    <property type="entry name" value="LIPOPROTEIN-RELEASING SYSTEM TRANSMEMBRANE PROTEIN LOLE"/>
    <property type="match status" value="1"/>
</dbReference>
<dbReference type="GO" id="GO:0098797">
    <property type="term" value="C:plasma membrane protein complex"/>
    <property type="evidence" value="ECO:0007669"/>
    <property type="project" value="TreeGrafter"/>
</dbReference>
<name>J9G3F8_9ZZZZ</name>
<accession>J9G3F8</accession>
<dbReference type="EMBL" id="AMCI01005323">
    <property type="protein sequence ID" value="EJW96357.1"/>
    <property type="molecule type" value="Genomic_DNA"/>
</dbReference>
<dbReference type="AlphaFoldDB" id="J9G3F8"/>
<organism evidence="1">
    <name type="scientific">gut metagenome</name>
    <dbReference type="NCBI Taxonomy" id="749906"/>
    <lineage>
        <taxon>unclassified sequences</taxon>
        <taxon>metagenomes</taxon>
        <taxon>organismal metagenomes</taxon>
    </lineage>
</organism>
<dbReference type="GO" id="GO:0044874">
    <property type="term" value="P:lipoprotein localization to outer membrane"/>
    <property type="evidence" value="ECO:0007669"/>
    <property type="project" value="TreeGrafter"/>
</dbReference>
<comment type="caution">
    <text evidence="1">The sequence shown here is derived from an EMBL/GenBank/DDBJ whole genome shotgun (WGS) entry which is preliminary data.</text>
</comment>
<gene>
    <name evidence="1" type="ORF">EVA_15536</name>
</gene>
<dbReference type="InterPro" id="IPR051447">
    <property type="entry name" value="Lipoprotein-release_system"/>
</dbReference>
<protein>
    <submittedName>
        <fullName evidence="1">Efflux ABC transporter, permease protein</fullName>
    </submittedName>
</protein>